<dbReference type="InterPro" id="IPR020583">
    <property type="entry name" value="Inositol_monoP_metal-BS"/>
</dbReference>
<dbReference type="InterPro" id="IPR020550">
    <property type="entry name" value="Inositol_monophosphatase_CS"/>
</dbReference>
<comment type="similarity">
    <text evidence="3 8">Belongs to the inositol monophosphatase superfamily.</text>
</comment>
<keyword evidence="10" id="KW-1185">Reference proteome</keyword>
<dbReference type="PRINTS" id="PR00377">
    <property type="entry name" value="IMPHPHTASES"/>
</dbReference>
<dbReference type="Gene3D" id="3.30.540.10">
    <property type="entry name" value="Fructose-1,6-Bisphosphatase, subunit A, domain 1"/>
    <property type="match status" value="1"/>
</dbReference>
<evidence type="ECO:0000256" key="1">
    <source>
        <dbReference type="ARBA" id="ARBA00001033"/>
    </source>
</evidence>
<dbReference type="GO" id="GO:0016787">
    <property type="term" value="F:hydrolase activity"/>
    <property type="evidence" value="ECO:0007669"/>
    <property type="project" value="UniProtKB-KW"/>
</dbReference>
<name>A0ABU3B9L8_9GAMM</name>
<accession>A0ABU3B9L8</accession>
<evidence type="ECO:0000256" key="6">
    <source>
        <dbReference type="ARBA" id="ARBA00022814"/>
    </source>
</evidence>
<dbReference type="PROSITE" id="PS00630">
    <property type="entry name" value="IMP_2"/>
    <property type="match status" value="1"/>
</dbReference>
<protein>
    <recommendedName>
        <fullName evidence="8">Inositol-1-monophosphatase</fullName>
        <ecNumber evidence="8">3.1.3.25</ecNumber>
    </recommendedName>
</protein>
<evidence type="ECO:0000256" key="8">
    <source>
        <dbReference type="RuleBase" id="RU364068"/>
    </source>
</evidence>
<organism evidence="9 10">
    <name type="scientific">Spectribacter acetivorans</name>
    <dbReference type="NCBI Taxonomy" id="3075603"/>
    <lineage>
        <taxon>Bacteria</taxon>
        <taxon>Pseudomonadati</taxon>
        <taxon>Pseudomonadota</taxon>
        <taxon>Gammaproteobacteria</taxon>
        <taxon>Salinisphaerales</taxon>
        <taxon>Salinisphaeraceae</taxon>
        <taxon>Spectribacter</taxon>
    </lineage>
</organism>
<dbReference type="InterPro" id="IPR033942">
    <property type="entry name" value="IMPase"/>
</dbReference>
<evidence type="ECO:0000256" key="2">
    <source>
        <dbReference type="ARBA" id="ARBA00001946"/>
    </source>
</evidence>
<dbReference type="InterPro" id="IPR022337">
    <property type="entry name" value="Inositol_monophosphatase_SuhB"/>
</dbReference>
<evidence type="ECO:0000256" key="3">
    <source>
        <dbReference type="ARBA" id="ARBA00009759"/>
    </source>
</evidence>
<evidence type="ECO:0000313" key="9">
    <source>
        <dbReference type="EMBL" id="MDT0619159.1"/>
    </source>
</evidence>
<dbReference type="RefSeq" id="WP_311659508.1">
    <property type="nucleotide sequence ID" value="NZ_JAVRHY010000011.1"/>
</dbReference>
<dbReference type="EC" id="3.1.3.25" evidence="8"/>
<dbReference type="SUPFAM" id="SSF56655">
    <property type="entry name" value="Carbohydrate phosphatase"/>
    <property type="match status" value="1"/>
</dbReference>
<keyword evidence="4 8" id="KW-0479">Metal-binding</keyword>
<gene>
    <name evidence="9" type="ORF">RM531_11800</name>
</gene>
<keyword evidence="6" id="KW-0889">Transcription antitermination</keyword>
<dbReference type="InterPro" id="IPR000760">
    <property type="entry name" value="Inositol_monophosphatase-like"/>
</dbReference>
<sequence>MDPLANIAVSAARAAGNICMRHLRQGRGFDVREKGRNDFVTEVDHQAEVAIIDTIRRAYPDHAILAEESGHSPARRQADVEWIIDPIDGTTNFIHGIPHFAVSIACRVGGQLAHGVIFDPYKDELFVASRGRGAMLDGRRIRVSQCHQLGPALLATGFAYHREAGMAKYFPAFESLLNKCGDIRRGGSAALDLAWVAAGRLDGFWEFGLQPWDMAAGVILVIEAGGMATSLGDGDPLETGEVVSGAPKLQPMLRATIEHALK</sequence>
<dbReference type="Gene3D" id="3.40.190.80">
    <property type="match status" value="1"/>
</dbReference>
<reference evidence="9 10" key="1">
    <citation type="submission" date="2023-09" db="EMBL/GenBank/DDBJ databases">
        <authorList>
            <person name="Rey-Velasco X."/>
        </authorList>
    </citation>
    <scope>NUCLEOTIDE SEQUENCE [LARGE SCALE GENOMIC DNA]</scope>
    <source>
        <strain evidence="9 10">P385</strain>
    </source>
</reference>
<comment type="catalytic activity">
    <reaction evidence="1 8">
        <text>a myo-inositol phosphate + H2O = myo-inositol + phosphate</text>
        <dbReference type="Rhea" id="RHEA:24056"/>
        <dbReference type="ChEBI" id="CHEBI:15377"/>
        <dbReference type="ChEBI" id="CHEBI:17268"/>
        <dbReference type="ChEBI" id="CHEBI:43474"/>
        <dbReference type="ChEBI" id="CHEBI:84139"/>
        <dbReference type="EC" id="3.1.3.25"/>
    </reaction>
</comment>
<keyword evidence="6" id="KW-0804">Transcription</keyword>
<dbReference type="PANTHER" id="PTHR20854">
    <property type="entry name" value="INOSITOL MONOPHOSPHATASE"/>
    <property type="match status" value="1"/>
</dbReference>
<dbReference type="Proteomes" id="UP001259982">
    <property type="component" value="Unassembled WGS sequence"/>
</dbReference>
<keyword evidence="6" id="KW-0805">Transcription regulation</keyword>
<evidence type="ECO:0000256" key="4">
    <source>
        <dbReference type="ARBA" id="ARBA00022723"/>
    </source>
</evidence>
<dbReference type="PRINTS" id="PR01959">
    <property type="entry name" value="SBIMPHPHTASE"/>
</dbReference>
<dbReference type="PANTHER" id="PTHR20854:SF4">
    <property type="entry name" value="INOSITOL-1-MONOPHOSPHATASE-RELATED"/>
    <property type="match status" value="1"/>
</dbReference>
<keyword evidence="7 8" id="KW-0460">Magnesium</keyword>
<proteinExistence type="inferred from homology"/>
<dbReference type="CDD" id="cd01639">
    <property type="entry name" value="IMPase"/>
    <property type="match status" value="1"/>
</dbReference>
<dbReference type="EMBL" id="JAVRHY010000011">
    <property type="protein sequence ID" value="MDT0619159.1"/>
    <property type="molecule type" value="Genomic_DNA"/>
</dbReference>
<evidence type="ECO:0000256" key="7">
    <source>
        <dbReference type="ARBA" id="ARBA00022842"/>
    </source>
</evidence>
<evidence type="ECO:0000256" key="5">
    <source>
        <dbReference type="ARBA" id="ARBA00022801"/>
    </source>
</evidence>
<comment type="caution">
    <text evidence="9">The sequence shown here is derived from an EMBL/GenBank/DDBJ whole genome shotgun (WGS) entry which is preliminary data.</text>
</comment>
<evidence type="ECO:0000313" key="10">
    <source>
        <dbReference type="Proteomes" id="UP001259982"/>
    </source>
</evidence>
<comment type="cofactor">
    <cofactor evidence="2 8">
        <name>Mg(2+)</name>
        <dbReference type="ChEBI" id="CHEBI:18420"/>
    </cofactor>
</comment>
<dbReference type="PROSITE" id="PS00629">
    <property type="entry name" value="IMP_1"/>
    <property type="match status" value="1"/>
</dbReference>
<dbReference type="Pfam" id="PF00459">
    <property type="entry name" value="Inositol_P"/>
    <property type="match status" value="1"/>
</dbReference>
<keyword evidence="5 8" id="KW-0378">Hydrolase</keyword>